<keyword evidence="2" id="KW-1185">Reference proteome</keyword>
<sequence length="247" mass="27293">MFRSFLIIASLSQLLISFVQAHGYVSSPPSRAFLCKQGNATDCGQIQYEPQSVEAPKGLPFIWDGDGKLCSAGLSQFSQLDRQGPGVWSTTLASPVSSFNWTLTAPHATTDFKYFITKQGWNSSTTDGLYADDFDSDPFLVVPMHGQVPLPTLSHNITKLPQRSGYQVVFAVWTIDNTANAFYQCLDLDFGESSTASTTASQSSGSTTSVTNFDIRVQYFCALLRYLVVLLDFICCDCHHYSWPWQG</sequence>
<gene>
    <name evidence="1" type="ORF">IE53DRAFT_409483</name>
</gene>
<reference evidence="1 2" key="1">
    <citation type="journal article" date="2018" name="Mol. Biol. Evol.">
        <title>Broad Genomic Sampling Reveals a Smut Pathogenic Ancestry of the Fungal Clade Ustilaginomycotina.</title>
        <authorList>
            <person name="Kijpornyongpan T."/>
            <person name="Mondo S.J."/>
            <person name="Barry K."/>
            <person name="Sandor L."/>
            <person name="Lee J."/>
            <person name="Lipzen A."/>
            <person name="Pangilinan J."/>
            <person name="LaButti K."/>
            <person name="Hainaut M."/>
            <person name="Henrissat B."/>
            <person name="Grigoriev I.V."/>
            <person name="Spatafora J.W."/>
            <person name="Aime M.C."/>
        </authorList>
    </citation>
    <scope>NUCLEOTIDE SEQUENCE [LARGE SCALE GENOMIC DNA]</scope>
    <source>
        <strain evidence="1 2">SA 807</strain>
    </source>
</reference>
<protein>
    <submittedName>
        <fullName evidence="1">Uncharacterized protein</fullName>
    </submittedName>
</protein>
<proteinExistence type="predicted"/>
<accession>A0ACD0P2Y2</accession>
<name>A0ACD0P2Y2_9BASI</name>
<evidence type="ECO:0000313" key="1">
    <source>
        <dbReference type="EMBL" id="PWN52372.1"/>
    </source>
</evidence>
<dbReference type="Proteomes" id="UP000245626">
    <property type="component" value="Unassembled WGS sequence"/>
</dbReference>
<organism evidence="1 2">
    <name type="scientific">Violaceomyces palustris</name>
    <dbReference type="NCBI Taxonomy" id="1673888"/>
    <lineage>
        <taxon>Eukaryota</taxon>
        <taxon>Fungi</taxon>
        <taxon>Dikarya</taxon>
        <taxon>Basidiomycota</taxon>
        <taxon>Ustilaginomycotina</taxon>
        <taxon>Ustilaginomycetes</taxon>
        <taxon>Violaceomycetales</taxon>
        <taxon>Violaceomycetaceae</taxon>
        <taxon>Violaceomyces</taxon>
    </lineage>
</organism>
<dbReference type="EMBL" id="KZ819781">
    <property type="protein sequence ID" value="PWN52372.1"/>
    <property type="molecule type" value="Genomic_DNA"/>
</dbReference>
<evidence type="ECO:0000313" key="2">
    <source>
        <dbReference type="Proteomes" id="UP000245626"/>
    </source>
</evidence>